<evidence type="ECO:0000313" key="2">
    <source>
        <dbReference type="EMBL" id="KYG04492.1"/>
    </source>
</evidence>
<dbReference type="EMBL" id="JEME01002368">
    <property type="protein sequence ID" value="KYG04492.1"/>
    <property type="molecule type" value="Genomic_DNA"/>
</dbReference>
<dbReference type="Proteomes" id="UP000075502">
    <property type="component" value="Unassembled WGS sequence"/>
</dbReference>
<gene>
    <name evidence="2" type="ORF">BE21_46475</name>
</gene>
<comment type="caution">
    <text evidence="2">The sequence shown here is derived from an EMBL/GenBank/DDBJ whole genome shotgun (WGS) entry which is preliminary data.</text>
</comment>
<dbReference type="AlphaFoldDB" id="A0A150TIG7"/>
<feature type="region of interest" description="Disordered" evidence="1">
    <location>
        <begin position="39"/>
        <end position="72"/>
    </location>
</feature>
<accession>A0A150TIG7</accession>
<evidence type="ECO:0000313" key="3">
    <source>
        <dbReference type="Proteomes" id="UP000075502"/>
    </source>
</evidence>
<feature type="compositionally biased region" description="Polar residues" evidence="1">
    <location>
        <begin position="51"/>
        <end position="64"/>
    </location>
</feature>
<reference evidence="2 3" key="1">
    <citation type="submission" date="2014-02" db="EMBL/GenBank/DDBJ databases">
        <title>The small core and large imbalanced accessory genome model reveals a collaborative survival strategy of Sorangium cellulosum strains in nature.</title>
        <authorList>
            <person name="Han K."/>
            <person name="Peng R."/>
            <person name="Blom J."/>
            <person name="Li Y.-Z."/>
        </authorList>
    </citation>
    <scope>NUCLEOTIDE SEQUENCE [LARGE SCALE GENOMIC DNA]</scope>
    <source>
        <strain evidence="2 3">So0007-03</strain>
    </source>
</reference>
<feature type="region of interest" description="Disordered" evidence="1">
    <location>
        <begin position="1"/>
        <end position="26"/>
    </location>
</feature>
<sequence length="72" mass="7895">MRPPRSDAPGWYGIAASTSTSQRRDSAASCCRWNAHDSGSTRFGKMRVTQRTRSGLDKPSSSMPAPTPDFMM</sequence>
<protein>
    <submittedName>
        <fullName evidence="2">Uncharacterized protein</fullName>
    </submittedName>
</protein>
<evidence type="ECO:0000256" key="1">
    <source>
        <dbReference type="SAM" id="MobiDB-lite"/>
    </source>
</evidence>
<proteinExistence type="predicted"/>
<name>A0A150TIG7_SORCE</name>
<organism evidence="2 3">
    <name type="scientific">Sorangium cellulosum</name>
    <name type="common">Polyangium cellulosum</name>
    <dbReference type="NCBI Taxonomy" id="56"/>
    <lineage>
        <taxon>Bacteria</taxon>
        <taxon>Pseudomonadati</taxon>
        <taxon>Myxococcota</taxon>
        <taxon>Polyangia</taxon>
        <taxon>Polyangiales</taxon>
        <taxon>Polyangiaceae</taxon>
        <taxon>Sorangium</taxon>
    </lineage>
</organism>